<dbReference type="AlphaFoldDB" id="X1I5Z9"/>
<sequence length="31" mass="3370">TLYPAAPRIDAIIAVVDPLPLVPVTWIDLNL</sequence>
<comment type="caution">
    <text evidence="1">The sequence shown here is derived from an EMBL/GenBank/DDBJ whole genome shotgun (WGS) entry which is preliminary data.</text>
</comment>
<protein>
    <submittedName>
        <fullName evidence="1">Uncharacterized protein</fullName>
    </submittedName>
</protein>
<name>X1I5Z9_9ZZZZ</name>
<dbReference type="EMBL" id="BARU01040439">
    <property type="protein sequence ID" value="GAH77841.1"/>
    <property type="molecule type" value="Genomic_DNA"/>
</dbReference>
<evidence type="ECO:0000313" key="1">
    <source>
        <dbReference type="EMBL" id="GAH77841.1"/>
    </source>
</evidence>
<reference evidence="1" key="1">
    <citation type="journal article" date="2014" name="Front. Microbiol.">
        <title>High frequency of phylogenetically diverse reductive dehalogenase-homologous genes in deep subseafloor sedimentary metagenomes.</title>
        <authorList>
            <person name="Kawai M."/>
            <person name="Futagami T."/>
            <person name="Toyoda A."/>
            <person name="Takaki Y."/>
            <person name="Nishi S."/>
            <person name="Hori S."/>
            <person name="Arai W."/>
            <person name="Tsubouchi T."/>
            <person name="Morono Y."/>
            <person name="Uchiyama I."/>
            <person name="Ito T."/>
            <person name="Fujiyama A."/>
            <person name="Inagaki F."/>
            <person name="Takami H."/>
        </authorList>
    </citation>
    <scope>NUCLEOTIDE SEQUENCE</scope>
    <source>
        <strain evidence="1">Expedition CK06-06</strain>
    </source>
</reference>
<gene>
    <name evidence="1" type="ORF">S03H2_62519</name>
</gene>
<feature type="non-terminal residue" evidence="1">
    <location>
        <position position="1"/>
    </location>
</feature>
<accession>X1I5Z9</accession>
<organism evidence="1">
    <name type="scientific">marine sediment metagenome</name>
    <dbReference type="NCBI Taxonomy" id="412755"/>
    <lineage>
        <taxon>unclassified sequences</taxon>
        <taxon>metagenomes</taxon>
        <taxon>ecological metagenomes</taxon>
    </lineage>
</organism>
<proteinExistence type="predicted"/>